<dbReference type="PROSITE" id="PS50928">
    <property type="entry name" value="ABC_TM1"/>
    <property type="match status" value="1"/>
</dbReference>
<keyword evidence="6 7" id="KW-0472">Membrane</keyword>
<dbReference type="CDD" id="cd06261">
    <property type="entry name" value="TM_PBP2"/>
    <property type="match status" value="1"/>
</dbReference>
<evidence type="ECO:0000256" key="1">
    <source>
        <dbReference type="ARBA" id="ARBA00004651"/>
    </source>
</evidence>
<feature type="transmembrane region" description="Helical" evidence="7">
    <location>
        <begin position="28"/>
        <end position="48"/>
    </location>
</feature>
<dbReference type="Proteomes" id="UP001596378">
    <property type="component" value="Unassembled WGS sequence"/>
</dbReference>
<evidence type="ECO:0000256" key="4">
    <source>
        <dbReference type="ARBA" id="ARBA00022692"/>
    </source>
</evidence>
<feature type="transmembrane region" description="Helical" evidence="7">
    <location>
        <begin position="134"/>
        <end position="155"/>
    </location>
</feature>
<evidence type="ECO:0000256" key="7">
    <source>
        <dbReference type="RuleBase" id="RU363032"/>
    </source>
</evidence>
<dbReference type="EMBL" id="JBHTAI010000017">
    <property type="protein sequence ID" value="MFC7151543.1"/>
    <property type="molecule type" value="Genomic_DNA"/>
</dbReference>
<feature type="domain" description="ABC transmembrane type-1" evidence="8">
    <location>
        <begin position="88"/>
        <end position="303"/>
    </location>
</feature>
<dbReference type="PANTHER" id="PTHR43227">
    <property type="entry name" value="BLL4140 PROTEIN"/>
    <property type="match status" value="1"/>
</dbReference>
<dbReference type="Pfam" id="PF00528">
    <property type="entry name" value="BPD_transp_1"/>
    <property type="match status" value="1"/>
</dbReference>
<evidence type="ECO:0000313" key="9">
    <source>
        <dbReference type="EMBL" id="MFC7151543.1"/>
    </source>
</evidence>
<reference evidence="10" key="1">
    <citation type="journal article" date="2019" name="Int. J. Syst. Evol. Microbiol.">
        <title>The Global Catalogue of Microorganisms (GCM) 10K type strain sequencing project: providing services to taxonomists for standard genome sequencing and annotation.</title>
        <authorList>
            <consortium name="The Broad Institute Genomics Platform"/>
            <consortium name="The Broad Institute Genome Sequencing Center for Infectious Disease"/>
            <person name="Wu L."/>
            <person name="Ma J."/>
        </authorList>
    </citation>
    <scope>NUCLEOTIDE SEQUENCE [LARGE SCALE GENOMIC DNA]</scope>
    <source>
        <strain evidence="10">KCTC 12907</strain>
    </source>
</reference>
<dbReference type="RefSeq" id="WP_378050840.1">
    <property type="nucleotide sequence ID" value="NZ_JBHMDN010000029.1"/>
</dbReference>
<evidence type="ECO:0000256" key="3">
    <source>
        <dbReference type="ARBA" id="ARBA00022475"/>
    </source>
</evidence>
<feature type="transmembrane region" description="Helical" evidence="7">
    <location>
        <begin position="175"/>
        <end position="201"/>
    </location>
</feature>
<evidence type="ECO:0000256" key="6">
    <source>
        <dbReference type="ARBA" id="ARBA00023136"/>
    </source>
</evidence>
<keyword evidence="2 7" id="KW-0813">Transport</keyword>
<organism evidence="9 10">
    <name type="scientific">Cohnella cellulosilytica</name>
    <dbReference type="NCBI Taxonomy" id="986710"/>
    <lineage>
        <taxon>Bacteria</taxon>
        <taxon>Bacillati</taxon>
        <taxon>Bacillota</taxon>
        <taxon>Bacilli</taxon>
        <taxon>Bacillales</taxon>
        <taxon>Paenibacillaceae</taxon>
        <taxon>Cohnella</taxon>
    </lineage>
</organism>
<sequence>MELSAGKKRTDRAAPPGRAFRRIWKFKLMYALLLPAFLWVLLFDYLPLYGVSIAFMDYNVIQGFSASEWAGLKHFQALFESEMFRNAFRNTLLISLYKMISGFLCPILLAIALNEIRRAWFKKTLQTAVYLPRFVSWVVYGGIITILLSPETGLVNKVVELFGGKPAYLLVEPAYFRTILVVTDAMKEMGWAAIIYIAAIAGLNPEVYEAAIVDGATRFKRIVHVTLPGIAGTIVVLFILRVGYVMSAGLDQVINLYNPMVFEVGDILDTYIYRVGIEQFNLSLAAAADVIKGIVGLALVLTANRIAKRIDPDSGIF</sequence>
<comment type="similarity">
    <text evidence="7">Belongs to the binding-protein-dependent transport system permease family.</text>
</comment>
<keyword evidence="4 7" id="KW-0812">Transmembrane</keyword>
<keyword evidence="5 7" id="KW-1133">Transmembrane helix</keyword>
<evidence type="ECO:0000259" key="8">
    <source>
        <dbReference type="PROSITE" id="PS50928"/>
    </source>
</evidence>
<keyword evidence="3" id="KW-1003">Cell membrane</keyword>
<dbReference type="SUPFAM" id="SSF161098">
    <property type="entry name" value="MetI-like"/>
    <property type="match status" value="1"/>
</dbReference>
<evidence type="ECO:0000256" key="5">
    <source>
        <dbReference type="ARBA" id="ARBA00022989"/>
    </source>
</evidence>
<protein>
    <submittedName>
        <fullName evidence="9">ABC transporter permease</fullName>
    </submittedName>
</protein>
<comment type="caution">
    <text evidence="9">The sequence shown here is derived from an EMBL/GenBank/DDBJ whole genome shotgun (WGS) entry which is preliminary data.</text>
</comment>
<dbReference type="Gene3D" id="1.10.3720.10">
    <property type="entry name" value="MetI-like"/>
    <property type="match status" value="1"/>
</dbReference>
<name>A0ABW2FIB0_9BACL</name>
<accession>A0ABW2FIB0</accession>
<feature type="transmembrane region" description="Helical" evidence="7">
    <location>
        <begin position="280"/>
        <end position="301"/>
    </location>
</feature>
<feature type="transmembrane region" description="Helical" evidence="7">
    <location>
        <begin position="92"/>
        <end position="113"/>
    </location>
</feature>
<evidence type="ECO:0000256" key="2">
    <source>
        <dbReference type="ARBA" id="ARBA00022448"/>
    </source>
</evidence>
<evidence type="ECO:0000313" key="10">
    <source>
        <dbReference type="Proteomes" id="UP001596378"/>
    </source>
</evidence>
<comment type="subcellular location">
    <subcellularLocation>
        <location evidence="1 7">Cell membrane</location>
        <topology evidence="1 7">Multi-pass membrane protein</topology>
    </subcellularLocation>
</comment>
<dbReference type="InterPro" id="IPR035906">
    <property type="entry name" value="MetI-like_sf"/>
</dbReference>
<dbReference type="InterPro" id="IPR050809">
    <property type="entry name" value="UgpAE/MalFG_permease"/>
</dbReference>
<feature type="transmembrane region" description="Helical" evidence="7">
    <location>
        <begin position="222"/>
        <end position="244"/>
    </location>
</feature>
<gene>
    <name evidence="9" type="ORF">ACFQMJ_23650</name>
</gene>
<dbReference type="PANTHER" id="PTHR43227:SF11">
    <property type="entry name" value="BLL4140 PROTEIN"/>
    <property type="match status" value="1"/>
</dbReference>
<dbReference type="InterPro" id="IPR000515">
    <property type="entry name" value="MetI-like"/>
</dbReference>
<proteinExistence type="inferred from homology"/>
<keyword evidence="10" id="KW-1185">Reference proteome</keyword>